<evidence type="ECO:0000259" key="4">
    <source>
        <dbReference type="Pfam" id="PF00931"/>
    </source>
</evidence>
<keyword evidence="3" id="KW-0611">Plant defense</keyword>
<sequence>MWVCVSEEFEVKLLVKKILGSATNSEVLNLELEELHIRLKGNLEGKRYLLVLDDVWNDDQKKWDDLKAYLLVGAPGSKILVTTRCTRVASVMGVDSPYVLQGLADNEAWDLFEKLAFGEWGGGVNPNLIKIGRVMVKKCKGVPLAIRSLGSLMRLKTKESEWSSILESDLLKSFQTSENENVLSVLKLSYYHLPTYLRQCFTYCAMFPKDYEFDKETLIRLWIAQGYIVCSSKDDDLEDIGDQYFNELLCRSFFHQSESMDGYKMHDLIHDLAQSIAKDRLRALHLGWNIKGVPNSIARLKYLRYLDISRYFVVAWDEGSKGAMLNELNSLNQLKGRIVLHDLINVENVEIESNQVNLREKKHLQYLVLRWSFSFLYEETGVEKNELFLEKLEPHPNLQSLVVESFMAATTIAPTPFSKTLCLEELVSLEYISDEEPSFLASPSITLFPSLQEIELNDCYNLRGWWRKKRSGVELAQFPCLSKMQIRDCPKLIVDDGEVIEWGSFRSLQSLSIGFLSEWTSLPKGLQFATNLQELTIDYCSSLMALPDWIGNLTSFNG</sequence>
<organism evidence="7 8">
    <name type="scientific">Hevea brasiliensis</name>
    <name type="common">Para rubber tree</name>
    <name type="synonym">Siphonia brasiliensis</name>
    <dbReference type="NCBI Taxonomy" id="3981"/>
    <lineage>
        <taxon>Eukaryota</taxon>
        <taxon>Viridiplantae</taxon>
        <taxon>Streptophyta</taxon>
        <taxon>Embryophyta</taxon>
        <taxon>Tracheophyta</taxon>
        <taxon>Spermatophyta</taxon>
        <taxon>Magnoliopsida</taxon>
        <taxon>eudicotyledons</taxon>
        <taxon>Gunneridae</taxon>
        <taxon>Pentapetalae</taxon>
        <taxon>rosids</taxon>
        <taxon>fabids</taxon>
        <taxon>Malpighiales</taxon>
        <taxon>Euphorbiaceae</taxon>
        <taxon>Crotonoideae</taxon>
        <taxon>Micrandreae</taxon>
        <taxon>Hevea</taxon>
    </lineage>
</organism>
<dbReference type="AlphaFoldDB" id="A0A6A6N736"/>
<dbReference type="InterPro" id="IPR056789">
    <property type="entry name" value="LRR_R13L1-DRL21"/>
</dbReference>
<dbReference type="Pfam" id="PF00931">
    <property type="entry name" value="NB-ARC"/>
    <property type="match status" value="1"/>
</dbReference>
<evidence type="ECO:0000256" key="1">
    <source>
        <dbReference type="ARBA" id="ARBA00022614"/>
    </source>
</evidence>
<dbReference type="Gene3D" id="1.10.8.430">
    <property type="entry name" value="Helical domain of apoptotic protease-activating factors"/>
    <property type="match status" value="1"/>
</dbReference>
<feature type="domain" description="Disease resistance protein winged helix" evidence="5">
    <location>
        <begin position="206"/>
        <end position="273"/>
    </location>
</feature>
<dbReference type="Gene3D" id="1.10.10.10">
    <property type="entry name" value="Winged helix-like DNA-binding domain superfamily/Winged helix DNA-binding domain"/>
    <property type="match status" value="1"/>
</dbReference>
<dbReference type="PANTHER" id="PTHR36766">
    <property type="entry name" value="PLANT BROAD-SPECTRUM MILDEW RESISTANCE PROTEIN RPW8"/>
    <property type="match status" value="1"/>
</dbReference>
<dbReference type="Pfam" id="PF23559">
    <property type="entry name" value="WHD_DRP"/>
    <property type="match status" value="1"/>
</dbReference>
<dbReference type="InterPro" id="IPR032675">
    <property type="entry name" value="LRR_dom_sf"/>
</dbReference>
<feature type="domain" description="NB-ARC" evidence="4">
    <location>
        <begin position="1"/>
        <end position="117"/>
    </location>
</feature>
<keyword evidence="2" id="KW-0677">Repeat</keyword>
<evidence type="ECO:0000256" key="3">
    <source>
        <dbReference type="ARBA" id="ARBA00022821"/>
    </source>
</evidence>
<dbReference type="Pfam" id="PF25019">
    <property type="entry name" value="LRR_R13L1-DRL21"/>
    <property type="match status" value="1"/>
</dbReference>
<proteinExistence type="predicted"/>
<name>A0A6A6N736_HEVBR</name>
<accession>A0A6A6N736</accession>
<dbReference type="PRINTS" id="PR00364">
    <property type="entry name" value="DISEASERSIST"/>
</dbReference>
<evidence type="ECO:0000256" key="2">
    <source>
        <dbReference type="ARBA" id="ARBA00022737"/>
    </source>
</evidence>
<comment type="caution">
    <text evidence="7">The sequence shown here is derived from an EMBL/GenBank/DDBJ whole genome shotgun (WGS) entry which is preliminary data.</text>
</comment>
<dbReference type="PANTHER" id="PTHR36766:SF40">
    <property type="entry name" value="DISEASE RESISTANCE PROTEIN RGA3"/>
    <property type="match status" value="1"/>
</dbReference>
<evidence type="ECO:0000259" key="6">
    <source>
        <dbReference type="Pfam" id="PF25019"/>
    </source>
</evidence>
<dbReference type="InterPro" id="IPR036388">
    <property type="entry name" value="WH-like_DNA-bd_sf"/>
</dbReference>
<dbReference type="InterPro" id="IPR002182">
    <property type="entry name" value="NB-ARC"/>
</dbReference>
<dbReference type="Gene3D" id="3.80.10.10">
    <property type="entry name" value="Ribonuclease Inhibitor"/>
    <property type="match status" value="1"/>
</dbReference>
<protein>
    <submittedName>
        <fullName evidence="7">Uncharacterized protein</fullName>
    </submittedName>
</protein>
<evidence type="ECO:0000313" key="7">
    <source>
        <dbReference type="EMBL" id="KAF2320655.1"/>
    </source>
</evidence>
<dbReference type="FunFam" id="1.10.10.10:FF:000322">
    <property type="entry name" value="Probable disease resistance protein At1g63360"/>
    <property type="match status" value="1"/>
</dbReference>
<dbReference type="SUPFAM" id="SSF52058">
    <property type="entry name" value="L domain-like"/>
    <property type="match status" value="1"/>
</dbReference>
<dbReference type="GO" id="GO:0006952">
    <property type="term" value="P:defense response"/>
    <property type="evidence" value="ECO:0007669"/>
    <property type="project" value="UniProtKB-KW"/>
</dbReference>
<dbReference type="Gene3D" id="3.40.50.300">
    <property type="entry name" value="P-loop containing nucleotide triphosphate hydrolases"/>
    <property type="match status" value="1"/>
</dbReference>
<dbReference type="EMBL" id="JAAGAX010000003">
    <property type="protein sequence ID" value="KAF2320655.1"/>
    <property type="molecule type" value="Genomic_DNA"/>
</dbReference>
<keyword evidence="8" id="KW-1185">Reference proteome</keyword>
<dbReference type="Proteomes" id="UP000467840">
    <property type="component" value="Chromosome 10"/>
</dbReference>
<feature type="domain" description="R13L1/DRL21-like LRR repeat region" evidence="6">
    <location>
        <begin position="325"/>
        <end position="459"/>
    </location>
</feature>
<keyword evidence="1" id="KW-0433">Leucine-rich repeat</keyword>
<dbReference type="InterPro" id="IPR027417">
    <property type="entry name" value="P-loop_NTPase"/>
</dbReference>
<dbReference type="InterPro" id="IPR042197">
    <property type="entry name" value="Apaf_helical"/>
</dbReference>
<evidence type="ECO:0000313" key="8">
    <source>
        <dbReference type="Proteomes" id="UP000467840"/>
    </source>
</evidence>
<evidence type="ECO:0000259" key="5">
    <source>
        <dbReference type="Pfam" id="PF23559"/>
    </source>
</evidence>
<gene>
    <name evidence="7" type="ORF">GH714_029837</name>
</gene>
<dbReference type="InterPro" id="IPR058922">
    <property type="entry name" value="WHD_DRP"/>
</dbReference>
<reference evidence="7 8" key="1">
    <citation type="journal article" date="2020" name="Mol. Plant">
        <title>The Chromosome-Based Rubber Tree Genome Provides New Insights into Spurge Genome Evolution and Rubber Biosynthesis.</title>
        <authorList>
            <person name="Liu J."/>
            <person name="Shi C."/>
            <person name="Shi C.C."/>
            <person name="Li W."/>
            <person name="Zhang Q.J."/>
            <person name="Zhang Y."/>
            <person name="Li K."/>
            <person name="Lu H.F."/>
            <person name="Shi C."/>
            <person name="Zhu S.T."/>
            <person name="Xiao Z.Y."/>
            <person name="Nan H."/>
            <person name="Yue Y."/>
            <person name="Zhu X.G."/>
            <person name="Wu Y."/>
            <person name="Hong X.N."/>
            <person name="Fan G.Y."/>
            <person name="Tong Y."/>
            <person name="Zhang D."/>
            <person name="Mao C.L."/>
            <person name="Liu Y.L."/>
            <person name="Hao S.J."/>
            <person name="Liu W.Q."/>
            <person name="Lv M.Q."/>
            <person name="Zhang H.B."/>
            <person name="Liu Y."/>
            <person name="Hu-Tang G.R."/>
            <person name="Wang J.P."/>
            <person name="Wang J.H."/>
            <person name="Sun Y.H."/>
            <person name="Ni S.B."/>
            <person name="Chen W.B."/>
            <person name="Zhang X.C."/>
            <person name="Jiao Y.N."/>
            <person name="Eichler E.E."/>
            <person name="Li G.H."/>
            <person name="Liu X."/>
            <person name="Gao L.Z."/>
        </authorList>
    </citation>
    <scope>NUCLEOTIDE SEQUENCE [LARGE SCALE GENOMIC DNA]</scope>
    <source>
        <strain evidence="8">cv. GT1</strain>
        <tissue evidence="7">Leaf</tissue>
    </source>
</reference>
<dbReference type="SUPFAM" id="SSF52540">
    <property type="entry name" value="P-loop containing nucleoside triphosphate hydrolases"/>
    <property type="match status" value="1"/>
</dbReference>
<dbReference type="GO" id="GO:0043531">
    <property type="term" value="F:ADP binding"/>
    <property type="evidence" value="ECO:0007669"/>
    <property type="project" value="InterPro"/>
</dbReference>